<dbReference type="GO" id="GO:0022857">
    <property type="term" value="F:transmembrane transporter activity"/>
    <property type="evidence" value="ECO:0007669"/>
    <property type="project" value="InterPro"/>
</dbReference>
<evidence type="ECO:0000256" key="2">
    <source>
        <dbReference type="ARBA" id="ARBA00022692"/>
    </source>
</evidence>
<keyword evidence="4 6" id="KW-0472">Membrane</keyword>
<dbReference type="PANTHER" id="PTHR23507:SF1">
    <property type="entry name" value="FI18259P1-RELATED"/>
    <property type="match status" value="1"/>
</dbReference>
<feature type="transmembrane region" description="Helical" evidence="6">
    <location>
        <begin position="477"/>
        <end position="497"/>
    </location>
</feature>
<feature type="transmembrane region" description="Helical" evidence="6">
    <location>
        <begin position="409"/>
        <end position="434"/>
    </location>
</feature>
<evidence type="ECO:0000256" key="5">
    <source>
        <dbReference type="SAM" id="MobiDB-lite"/>
    </source>
</evidence>
<dbReference type="Gene3D" id="1.20.1250.20">
    <property type="entry name" value="MFS general substrate transporter like domains"/>
    <property type="match status" value="1"/>
</dbReference>
<dbReference type="InterPro" id="IPR011701">
    <property type="entry name" value="MFS"/>
</dbReference>
<reference evidence="7 8" key="1">
    <citation type="journal article" date="2016" name="Sci. Rep.">
        <title>Insights into Adaptations to a Near-Obligate Nematode Endoparasitic Lifestyle from the Finished Genome of Drechmeria coniospora.</title>
        <authorList>
            <person name="Zhang L."/>
            <person name="Zhou Z."/>
            <person name="Guo Q."/>
            <person name="Fokkens L."/>
            <person name="Miskei M."/>
            <person name="Pocsi I."/>
            <person name="Zhang W."/>
            <person name="Chen M."/>
            <person name="Wang L."/>
            <person name="Sun Y."/>
            <person name="Donzelli B.G."/>
            <person name="Gibson D.M."/>
            <person name="Nelson D.R."/>
            <person name="Luo J.G."/>
            <person name="Rep M."/>
            <person name="Liu H."/>
            <person name="Yang S."/>
            <person name="Wang J."/>
            <person name="Krasnoff S.B."/>
            <person name="Xu Y."/>
            <person name="Molnar I."/>
            <person name="Lin M."/>
        </authorList>
    </citation>
    <scope>NUCLEOTIDE SEQUENCE [LARGE SCALE GENOMIC DNA]</scope>
    <source>
        <strain evidence="7 8">ARSEF 6962</strain>
    </source>
</reference>
<feature type="transmembrane region" description="Helical" evidence="6">
    <location>
        <begin position="203"/>
        <end position="226"/>
    </location>
</feature>
<feature type="transmembrane region" description="Helical" evidence="6">
    <location>
        <begin position="136"/>
        <end position="160"/>
    </location>
</feature>
<evidence type="ECO:0000256" key="4">
    <source>
        <dbReference type="ARBA" id="ARBA00023136"/>
    </source>
</evidence>
<dbReference type="GO" id="GO:0016020">
    <property type="term" value="C:membrane"/>
    <property type="evidence" value="ECO:0007669"/>
    <property type="project" value="UniProtKB-SubCell"/>
</dbReference>
<accession>A0A151GAM5</accession>
<feature type="transmembrane region" description="Helical" evidence="6">
    <location>
        <begin position="441"/>
        <end position="465"/>
    </location>
</feature>
<dbReference type="InParanoid" id="A0A151GAM5"/>
<feature type="transmembrane region" description="Helical" evidence="6">
    <location>
        <begin position="45"/>
        <end position="65"/>
    </location>
</feature>
<feature type="transmembrane region" description="Helical" evidence="6">
    <location>
        <begin position="111"/>
        <end position="129"/>
    </location>
</feature>
<dbReference type="InterPro" id="IPR036259">
    <property type="entry name" value="MFS_trans_sf"/>
</dbReference>
<comment type="subcellular location">
    <subcellularLocation>
        <location evidence="1">Membrane</location>
        <topology evidence="1">Multi-pass membrane protein</topology>
    </subcellularLocation>
</comment>
<keyword evidence="2 6" id="KW-0812">Transmembrane</keyword>
<evidence type="ECO:0000313" key="8">
    <source>
        <dbReference type="Proteomes" id="UP000076580"/>
    </source>
</evidence>
<dbReference type="SUPFAM" id="SSF103473">
    <property type="entry name" value="MFS general substrate transporter"/>
    <property type="match status" value="1"/>
</dbReference>
<feature type="transmembrane region" description="Helical" evidence="6">
    <location>
        <begin position="166"/>
        <end position="191"/>
    </location>
</feature>
<feature type="transmembrane region" description="Helical" evidence="6">
    <location>
        <begin position="384"/>
        <end position="403"/>
    </location>
</feature>
<evidence type="ECO:0000313" key="7">
    <source>
        <dbReference type="EMBL" id="KYK54132.1"/>
    </source>
</evidence>
<feature type="transmembrane region" description="Helical" evidence="6">
    <location>
        <begin position="345"/>
        <end position="372"/>
    </location>
</feature>
<dbReference type="AlphaFoldDB" id="A0A151GAM5"/>
<name>A0A151GAM5_DRECN</name>
<dbReference type="PANTHER" id="PTHR23507">
    <property type="entry name" value="ZGC:174356"/>
    <property type="match status" value="1"/>
</dbReference>
<evidence type="ECO:0000256" key="1">
    <source>
        <dbReference type="ARBA" id="ARBA00004141"/>
    </source>
</evidence>
<dbReference type="EMBL" id="LAYC01000003">
    <property type="protein sequence ID" value="KYK54132.1"/>
    <property type="molecule type" value="Genomic_DNA"/>
</dbReference>
<gene>
    <name evidence="7" type="ORF">DCS_06089</name>
</gene>
<dbReference type="Pfam" id="PF07690">
    <property type="entry name" value="MFS_1"/>
    <property type="match status" value="1"/>
</dbReference>
<keyword evidence="3 6" id="KW-1133">Transmembrane helix</keyword>
<organism evidence="7 8">
    <name type="scientific">Drechmeria coniospora</name>
    <name type="common">Nematophagous fungus</name>
    <name type="synonym">Meria coniospora</name>
    <dbReference type="NCBI Taxonomy" id="98403"/>
    <lineage>
        <taxon>Eukaryota</taxon>
        <taxon>Fungi</taxon>
        <taxon>Dikarya</taxon>
        <taxon>Ascomycota</taxon>
        <taxon>Pezizomycotina</taxon>
        <taxon>Sordariomycetes</taxon>
        <taxon>Hypocreomycetidae</taxon>
        <taxon>Hypocreales</taxon>
        <taxon>Ophiocordycipitaceae</taxon>
        <taxon>Drechmeria</taxon>
    </lineage>
</organism>
<dbReference type="GeneID" id="63718732"/>
<dbReference type="RefSeq" id="XP_040653484.1">
    <property type="nucleotide sequence ID" value="XM_040803380.1"/>
</dbReference>
<protein>
    <submittedName>
        <fullName evidence="7">Major facilitator superfamily domain, general substrate transporter</fullName>
    </submittedName>
</protein>
<feature type="transmembrane region" description="Helical" evidence="6">
    <location>
        <begin position="302"/>
        <end position="325"/>
    </location>
</feature>
<evidence type="ECO:0000256" key="6">
    <source>
        <dbReference type="SAM" id="Phobius"/>
    </source>
</evidence>
<feature type="transmembrane region" description="Helical" evidence="6">
    <location>
        <begin position="232"/>
        <end position="252"/>
    </location>
</feature>
<dbReference type="Proteomes" id="UP000076580">
    <property type="component" value="Chromosome 03"/>
</dbReference>
<feature type="region of interest" description="Disordered" evidence="5">
    <location>
        <begin position="1"/>
        <end position="37"/>
    </location>
</feature>
<comment type="caution">
    <text evidence="7">The sequence shown here is derived from an EMBL/GenBank/DDBJ whole genome shotgun (WGS) entry which is preliminary data.</text>
</comment>
<keyword evidence="8" id="KW-1185">Reference proteome</keyword>
<proteinExistence type="predicted"/>
<sequence>MPAQPRTERSPLLPTACEDAGPVEPRTGTSAAASKGGRLGPAQRLAIAIPFIALLLAVEVAASFFTTSVNQIQEGIICRQRFPNVTDPVRDPLCKHRDVQSELSIIQGWEATFGLIPGILTGVPYGVAADRYGRRIVLALSLLGLAMSQLTDVVMCWFPDIFPLRLVWAAAIWTLVGGGPFVFSAMMLTIVNDVSTDAQRSTAFFYISALMIGGQLLSGPITYAAMTHGGPWVSALLGFGCLLSSSVVALGFPDTRPYSVDEPARNETDHVHDGDDRNPALAPWWSRARQARQRVIASARSLFFDNPVLGCLVFSLIFTTLGKYANLVLMQYTTKRFGWSWSESAFLSSISASVNLTMVAVLLPLIGQFLLFNFGLSPLAKDLWLVRAGIILLVAGAFGVGFARTSPMLVTSLIIYSLGYGYSPAMRSLLALVAGDAHIGVLFTAMSVLESTGTLIAVPLMAATFRIGLRWGESWTGLPFIAAGCLLSCAAIIVFAVRL</sequence>
<evidence type="ECO:0000256" key="3">
    <source>
        <dbReference type="ARBA" id="ARBA00022989"/>
    </source>
</evidence>